<evidence type="ECO:0000256" key="1">
    <source>
        <dbReference type="SAM" id="MobiDB-lite"/>
    </source>
</evidence>
<dbReference type="InParanoid" id="E1Z2T7"/>
<accession>E1Z2T7</accession>
<reference evidence="2 3" key="1">
    <citation type="journal article" date="2010" name="Plant Cell">
        <title>The Chlorella variabilis NC64A genome reveals adaptation to photosymbiosis, coevolution with viruses, and cryptic sex.</title>
        <authorList>
            <person name="Blanc G."/>
            <person name="Duncan G."/>
            <person name="Agarkova I."/>
            <person name="Borodovsky M."/>
            <person name="Gurnon J."/>
            <person name="Kuo A."/>
            <person name="Lindquist E."/>
            <person name="Lucas S."/>
            <person name="Pangilinan J."/>
            <person name="Polle J."/>
            <person name="Salamov A."/>
            <person name="Terry A."/>
            <person name="Yamada T."/>
            <person name="Dunigan D.D."/>
            <person name="Grigoriev I.V."/>
            <person name="Claverie J.M."/>
            <person name="Van Etten J.L."/>
        </authorList>
    </citation>
    <scope>NUCLEOTIDE SEQUENCE [LARGE SCALE GENOMIC DNA]</scope>
    <source>
        <strain evidence="2 3">NC64A</strain>
    </source>
</reference>
<dbReference type="OrthoDB" id="521297at2759"/>
<protein>
    <submittedName>
        <fullName evidence="2">Expressed protein</fullName>
    </submittedName>
</protein>
<feature type="compositionally biased region" description="Gly residues" evidence="1">
    <location>
        <begin position="220"/>
        <end position="241"/>
    </location>
</feature>
<evidence type="ECO:0000313" key="3">
    <source>
        <dbReference type="Proteomes" id="UP000008141"/>
    </source>
</evidence>
<feature type="compositionally biased region" description="Basic and acidic residues" evidence="1">
    <location>
        <begin position="404"/>
        <end position="419"/>
    </location>
</feature>
<dbReference type="Proteomes" id="UP000008141">
    <property type="component" value="Unassembled WGS sequence"/>
</dbReference>
<keyword evidence="3" id="KW-1185">Reference proteome</keyword>
<sequence>MLAVMTDTAPLARFMSGHDNFAAAFQKDNVDMELLHQHQQTALEQLKATAEAANAADEEPSPPAEELEEVQAAAVLAVLSPGGGKRTISRAGDPLQPCELNMDAALVEEFLPPMGPAAAALPTSFLMEQTLNMAAPYQHVLGGDGFGMLANSASMSQYQPHLVHRMGPGAAAQQLFMGRQQPALHPHPQHAMLQGLLLPRASDGSYIGSFVGSAPAAIGGAGGSRGSKGGSGEDNGGGSGADGSKEGQRKARNGSRRRLPPQRRDLPTLAHFEQLGGLPAIYEWWTKDLLDNGMSRQETEEQEQACNPAAMPEWRSGIDKRRFNEVNKLITYIEEHAATLQQQTKQAVSRMEMARQLEKERQTAAIKHGGKQKKQTLNSLLKQLQKQGGKAKRAAAAAAAEQHSSGRESEHDGNDAGGD</sequence>
<gene>
    <name evidence="2" type="ORF">CHLNCDRAFT_133296</name>
</gene>
<dbReference type="GeneID" id="17359318"/>
<name>E1Z2T7_CHLVA</name>
<evidence type="ECO:0000313" key="2">
    <source>
        <dbReference type="EMBL" id="EFN59722.1"/>
    </source>
</evidence>
<dbReference type="eggNOG" id="ENOG502SXJ4">
    <property type="taxonomic scope" value="Eukaryota"/>
</dbReference>
<dbReference type="KEGG" id="cvr:CHLNCDRAFT_133296"/>
<organism evidence="3">
    <name type="scientific">Chlorella variabilis</name>
    <name type="common">Green alga</name>
    <dbReference type="NCBI Taxonomy" id="554065"/>
    <lineage>
        <taxon>Eukaryota</taxon>
        <taxon>Viridiplantae</taxon>
        <taxon>Chlorophyta</taxon>
        <taxon>core chlorophytes</taxon>
        <taxon>Trebouxiophyceae</taxon>
        <taxon>Chlorellales</taxon>
        <taxon>Chlorellaceae</taxon>
        <taxon>Chlorella clade</taxon>
        <taxon>Chlorella</taxon>
    </lineage>
</organism>
<feature type="compositionally biased region" description="Basic residues" evidence="1">
    <location>
        <begin position="250"/>
        <end position="261"/>
    </location>
</feature>
<feature type="region of interest" description="Disordered" evidence="1">
    <location>
        <begin position="383"/>
        <end position="419"/>
    </location>
</feature>
<feature type="region of interest" description="Disordered" evidence="1">
    <location>
        <begin position="220"/>
        <end position="268"/>
    </location>
</feature>
<dbReference type="RefSeq" id="XP_005851824.1">
    <property type="nucleotide sequence ID" value="XM_005851762.1"/>
</dbReference>
<dbReference type="EMBL" id="GL433835">
    <property type="protein sequence ID" value="EFN59722.1"/>
    <property type="molecule type" value="Genomic_DNA"/>
</dbReference>
<feature type="compositionally biased region" description="Low complexity" evidence="1">
    <location>
        <begin position="383"/>
        <end position="402"/>
    </location>
</feature>
<proteinExistence type="predicted"/>
<dbReference type="AlphaFoldDB" id="E1Z2T7"/>